<evidence type="ECO:0000313" key="1">
    <source>
        <dbReference type="EMBL" id="CAA9415498.1"/>
    </source>
</evidence>
<protein>
    <submittedName>
        <fullName evidence="1">Uncharacterized protein</fullName>
    </submittedName>
</protein>
<gene>
    <name evidence="1" type="ORF">AVDCRST_MAG22-2184</name>
</gene>
<feature type="non-terminal residue" evidence="1">
    <location>
        <position position="1"/>
    </location>
</feature>
<reference evidence="1" key="1">
    <citation type="submission" date="2020-02" db="EMBL/GenBank/DDBJ databases">
        <authorList>
            <person name="Meier V. D."/>
        </authorList>
    </citation>
    <scope>NUCLEOTIDE SEQUENCE</scope>
    <source>
        <strain evidence="1">AVDCRST_MAG22</strain>
    </source>
</reference>
<sequence>DREVPRPGAHIPRHIGGHYLHRLLALGELGRVV</sequence>
<dbReference type="EMBL" id="CADCUV010000092">
    <property type="protein sequence ID" value="CAA9415498.1"/>
    <property type="molecule type" value="Genomic_DNA"/>
</dbReference>
<feature type="non-terminal residue" evidence="1">
    <location>
        <position position="33"/>
    </location>
</feature>
<organism evidence="1">
    <name type="scientific">uncultured Rubrobacteraceae bacterium</name>
    <dbReference type="NCBI Taxonomy" id="349277"/>
    <lineage>
        <taxon>Bacteria</taxon>
        <taxon>Bacillati</taxon>
        <taxon>Actinomycetota</taxon>
        <taxon>Rubrobacteria</taxon>
        <taxon>Rubrobacterales</taxon>
        <taxon>Rubrobacteraceae</taxon>
        <taxon>environmental samples</taxon>
    </lineage>
</organism>
<name>A0A6J4PHA5_9ACTN</name>
<dbReference type="AlphaFoldDB" id="A0A6J4PHA5"/>
<proteinExistence type="predicted"/>
<accession>A0A6J4PHA5</accession>